<feature type="compositionally biased region" description="Acidic residues" evidence="1">
    <location>
        <begin position="355"/>
        <end position="365"/>
    </location>
</feature>
<dbReference type="EMBL" id="JAPDRK010000030">
    <property type="protein sequence ID" value="KAJ9601995.1"/>
    <property type="molecule type" value="Genomic_DNA"/>
</dbReference>
<organism evidence="2 3">
    <name type="scientific">Cladophialophora chaetospira</name>
    <dbReference type="NCBI Taxonomy" id="386627"/>
    <lineage>
        <taxon>Eukaryota</taxon>
        <taxon>Fungi</taxon>
        <taxon>Dikarya</taxon>
        <taxon>Ascomycota</taxon>
        <taxon>Pezizomycotina</taxon>
        <taxon>Eurotiomycetes</taxon>
        <taxon>Chaetothyriomycetidae</taxon>
        <taxon>Chaetothyriales</taxon>
        <taxon>Herpotrichiellaceae</taxon>
        <taxon>Cladophialophora</taxon>
    </lineage>
</organism>
<proteinExistence type="predicted"/>
<dbReference type="Proteomes" id="UP001172673">
    <property type="component" value="Unassembled WGS sequence"/>
</dbReference>
<feature type="region of interest" description="Disordered" evidence="1">
    <location>
        <begin position="428"/>
        <end position="449"/>
    </location>
</feature>
<dbReference type="AlphaFoldDB" id="A0AA38U8W1"/>
<gene>
    <name evidence="2" type="ORF">H2200_013554</name>
</gene>
<keyword evidence="3" id="KW-1185">Reference proteome</keyword>
<feature type="compositionally biased region" description="Polar residues" evidence="1">
    <location>
        <begin position="238"/>
        <end position="261"/>
    </location>
</feature>
<feature type="region of interest" description="Disordered" evidence="1">
    <location>
        <begin position="187"/>
        <end position="411"/>
    </location>
</feature>
<sequence>MSRPSASTSTWSERRIHRPPAEPAVSARLAECVQKTSIATGMYSLGLDKVLEDDRTLPENLMDQLQRSIPISVLPHPDQGDYYNQVLSRALYFVRKNCKPVLLPKKWYTPRAILPKCQLTASMIPAQYFPLDGPVLQRYLRGVTRFVKEKVGIQQALAAERLAHEAQSTTITRNTAQDLSKRLQSNAPEIKSEEDSALNVKSENNPASLAGSMLPGERLETAIEIKSEPEDEVPHLETPTTTGKGRVRNNSGLSTTDTTSPGRKRKRTDGTGRTEDVVGGSPSPKHHGDGATKRQRLTHKASNGGAKSRMSTPTTSRVPETPIPATPQKQATPRSLPSAPTQILMPNIPPTSTDSSDESNSDSDGPEAPKDDSSSDLELSNVDSSSESGSSDDSSSDEEIRPTIKPTRRSTDKLYVVQLRNTVKELRKNHKKEMRESKERWRQKTESTRKKMDFARNLLVKGAGIPASEIDAAQLGMEVGTKNSWPRVWKQVWRYRT</sequence>
<feature type="compositionally biased region" description="Low complexity" evidence="1">
    <location>
        <begin position="376"/>
        <end position="393"/>
    </location>
</feature>
<comment type="caution">
    <text evidence="2">The sequence shown here is derived from an EMBL/GenBank/DDBJ whole genome shotgun (WGS) entry which is preliminary data.</text>
</comment>
<accession>A0AA38U8W1</accession>
<evidence type="ECO:0000256" key="1">
    <source>
        <dbReference type="SAM" id="MobiDB-lite"/>
    </source>
</evidence>
<feature type="compositionally biased region" description="Basic and acidic residues" evidence="1">
    <location>
        <begin position="433"/>
        <end position="449"/>
    </location>
</feature>
<protein>
    <submittedName>
        <fullName evidence="2">Uncharacterized protein</fullName>
    </submittedName>
</protein>
<feature type="compositionally biased region" description="Basic and acidic residues" evidence="1">
    <location>
        <begin position="217"/>
        <end position="235"/>
    </location>
</feature>
<feature type="compositionally biased region" description="Polar residues" evidence="1">
    <location>
        <begin position="309"/>
        <end position="318"/>
    </location>
</feature>
<reference evidence="2" key="1">
    <citation type="submission" date="2022-10" db="EMBL/GenBank/DDBJ databases">
        <title>Culturing micro-colonial fungi from biological soil crusts in the Mojave desert and describing Neophaeococcomyces mojavensis, and introducing the new genera and species Taxawa tesnikishii.</title>
        <authorList>
            <person name="Kurbessoian T."/>
            <person name="Stajich J.E."/>
        </authorList>
    </citation>
    <scope>NUCLEOTIDE SEQUENCE</scope>
    <source>
        <strain evidence="2">TK_41</strain>
    </source>
</reference>
<evidence type="ECO:0000313" key="3">
    <source>
        <dbReference type="Proteomes" id="UP001172673"/>
    </source>
</evidence>
<name>A0AA38U8W1_9EURO</name>
<feature type="compositionally biased region" description="Polar residues" evidence="1">
    <location>
        <begin position="327"/>
        <end position="341"/>
    </location>
</feature>
<evidence type="ECO:0000313" key="2">
    <source>
        <dbReference type="EMBL" id="KAJ9601995.1"/>
    </source>
</evidence>